<protein>
    <submittedName>
        <fullName evidence="1">Uncharacterized protein</fullName>
    </submittedName>
</protein>
<dbReference type="Proteomes" id="UP001189429">
    <property type="component" value="Unassembled WGS sequence"/>
</dbReference>
<dbReference type="EMBL" id="CAUYUJ010007646">
    <property type="protein sequence ID" value="CAK0821440.1"/>
    <property type="molecule type" value="Genomic_DNA"/>
</dbReference>
<keyword evidence="2" id="KW-1185">Reference proteome</keyword>
<comment type="caution">
    <text evidence="1">The sequence shown here is derived from an EMBL/GenBank/DDBJ whole genome shotgun (WGS) entry which is preliminary data.</text>
</comment>
<name>A0ABN9RQC3_9DINO</name>
<feature type="non-terminal residue" evidence="1">
    <location>
        <position position="1"/>
    </location>
</feature>
<accession>A0ABN9RQC3</accession>
<organism evidence="1 2">
    <name type="scientific">Prorocentrum cordatum</name>
    <dbReference type="NCBI Taxonomy" id="2364126"/>
    <lineage>
        <taxon>Eukaryota</taxon>
        <taxon>Sar</taxon>
        <taxon>Alveolata</taxon>
        <taxon>Dinophyceae</taxon>
        <taxon>Prorocentrales</taxon>
        <taxon>Prorocentraceae</taxon>
        <taxon>Prorocentrum</taxon>
    </lineage>
</organism>
<reference evidence="1" key="1">
    <citation type="submission" date="2023-10" db="EMBL/GenBank/DDBJ databases">
        <authorList>
            <person name="Chen Y."/>
            <person name="Shah S."/>
            <person name="Dougan E. K."/>
            <person name="Thang M."/>
            <person name="Chan C."/>
        </authorList>
    </citation>
    <scope>NUCLEOTIDE SEQUENCE [LARGE SCALE GENOMIC DNA]</scope>
</reference>
<evidence type="ECO:0000313" key="1">
    <source>
        <dbReference type="EMBL" id="CAK0821440.1"/>
    </source>
</evidence>
<sequence length="128" mass="14337">EKPCGVEEWTVVEVPWECAACCYVYCLVDCCSRHGGHRGPRSSTWCRGHSGRCCCFFGGGRSHPSPRLHPARRLVGNMSARHIGLRADQGNKGEFERGWRMDLSIRCSRTCHRRNSLVVPVFGATDES</sequence>
<gene>
    <name evidence="1" type="ORF">PCOR1329_LOCUS22767</name>
</gene>
<proteinExistence type="predicted"/>
<evidence type="ECO:0000313" key="2">
    <source>
        <dbReference type="Proteomes" id="UP001189429"/>
    </source>
</evidence>